<evidence type="ECO:0000256" key="2">
    <source>
        <dbReference type="ARBA" id="ARBA00022837"/>
    </source>
</evidence>
<dbReference type="GeneID" id="20218102"/>
<keyword evidence="5" id="KW-1185">Reference proteome</keyword>
<feature type="domain" description="C2" evidence="3">
    <location>
        <begin position="1"/>
        <end position="81"/>
    </location>
</feature>
<sequence length="207" mass="23094">GSSDPRARFQITGTKRLKCKSKTIKKSLDPSWRETFSLELPEGEYMEGETKIDFGANGPILEVTIEDVDELTSADFMGELNIPLEPLKKQRTRAWHPLQADAEGKHKSSNVCGELRLALVQGRGLAIKDKNLLSKGGSSDPFVKFEVTGGDYAAKPFKSSIKKKTLQPVWREIFQVPLKQDAEQDNPVVDVTVYDHDEVSSPDFMGR</sequence>
<dbReference type="PROSITE" id="PS50004">
    <property type="entry name" value="C2"/>
    <property type="match status" value="2"/>
</dbReference>
<feature type="domain" description="C2" evidence="3">
    <location>
        <begin position="94"/>
        <end position="207"/>
    </location>
</feature>
<keyword evidence="1" id="KW-0479">Metal-binding</keyword>
<dbReference type="Proteomes" id="UP000002729">
    <property type="component" value="Unassembled WGS sequence"/>
</dbReference>
<feature type="non-terminal residue" evidence="4">
    <location>
        <position position="207"/>
    </location>
</feature>
<reference evidence="4 5" key="1">
    <citation type="journal article" date="2011" name="Proc. Natl. Acad. Sci. U.S.A.">
        <title>Niche of harmful alga Aureococcus anophagefferens revealed through ecogenomics.</title>
        <authorList>
            <person name="Gobler C.J."/>
            <person name="Berry D.L."/>
            <person name="Dyhrman S.T."/>
            <person name="Wilhelm S.W."/>
            <person name="Salamov A."/>
            <person name="Lobanov A.V."/>
            <person name="Zhang Y."/>
            <person name="Collier J.L."/>
            <person name="Wurch L.L."/>
            <person name="Kustka A.B."/>
            <person name="Dill B.D."/>
            <person name="Shah M."/>
            <person name="VerBerkmoes N.C."/>
            <person name="Kuo A."/>
            <person name="Terry A."/>
            <person name="Pangilinan J."/>
            <person name="Lindquist E.A."/>
            <person name="Lucas S."/>
            <person name="Paulsen I.T."/>
            <person name="Hattenrath-Lehmann T.K."/>
            <person name="Talmage S.C."/>
            <person name="Walker E.A."/>
            <person name="Koch F."/>
            <person name="Burson A.M."/>
            <person name="Marcoval M.A."/>
            <person name="Tang Y.Z."/>
            <person name="Lecleir G.R."/>
            <person name="Coyne K.J."/>
            <person name="Berg G.M."/>
            <person name="Bertrand E.M."/>
            <person name="Saito M.A."/>
            <person name="Gladyshev V.N."/>
            <person name="Grigoriev I.V."/>
        </authorList>
    </citation>
    <scope>NUCLEOTIDE SEQUENCE [LARGE SCALE GENOMIC DNA]</scope>
    <source>
        <strain evidence="5">CCMP 1984</strain>
    </source>
</reference>
<feature type="non-terminal residue" evidence="4">
    <location>
        <position position="1"/>
    </location>
</feature>
<dbReference type="GO" id="GO:0046872">
    <property type="term" value="F:metal ion binding"/>
    <property type="evidence" value="ECO:0007669"/>
    <property type="project" value="UniProtKB-KW"/>
</dbReference>
<evidence type="ECO:0000256" key="1">
    <source>
        <dbReference type="ARBA" id="ARBA00022723"/>
    </source>
</evidence>
<dbReference type="OrthoDB" id="419768at2759"/>
<dbReference type="AlphaFoldDB" id="F0Y0W3"/>
<protein>
    <recommendedName>
        <fullName evidence="3">C2 domain-containing protein</fullName>
    </recommendedName>
</protein>
<dbReference type="EMBL" id="GL833122">
    <property type="protein sequence ID" value="EGB11285.1"/>
    <property type="molecule type" value="Genomic_DNA"/>
</dbReference>
<dbReference type="Gene3D" id="2.60.40.150">
    <property type="entry name" value="C2 domain"/>
    <property type="match status" value="2"/>
</dbReference>
<accession>F0Y0W3</accession>
<dbReference type="PANTHER" id="PTHR45911">
    <property type="entry name" value="C2 DOMAIN-CONTAINING PROTEIN"/>
    <property type="match status" value="1"/>
</dbReference>
<dbReference type="InParanoid" id="F0Y0W3"/>
<gene>
    <name evidence="4" type="ORF">AURANDRAFT_11830</name>
</gene>
<evidence type="ECO:0000313" key="5">
    <source>
        <dbReference type="Proteomes" id="UP000002729"/>
    </source>
</evidence>
<evidence type="ECO:0000313" key="4">
    <source>
        <dbReference type="EMBL" id="EGB11285.1"/>
    </source>
</evidence>
<evidence type="ECO:0000259" key="3">
    <source>
        <dbReference type="PROSITE" id="PS50004"/>
    </source>
</evidence>
<dbReference type="SMART" id="SM00239">
    <property type="entry name" value="C2"/>
    <property type="match status" value="2"/>
</dbReference>
<organism evidence="5">
    <name type="scientific">Aureococcus anophagefferens</name>
    <name type="common">Harmful bloom alga</name>
    <dbReference type="NCBI Taxonomy" id="44056"/>
    <lineage>
        <taxon>Eukaryota</taxon>
        <taxon>Sar</taxon>
        <taxon>Stramenopiles</taxon>
        <taxon>Ochrophyta</taxon>
        <taxon>Pelagophyceae</taxon>
        <taxon>Pelagomonadales</taxon>
        <taxon>Pelagomonadaceae</taxon>
        <taxon>Aureococcus</taxon>
    </lineage>
</organism>
<proteinExistence type="predicted"/>
<dbReference type="InterPro" id="IPR000008">
    <property type="entry name" value="C2_dom"/>
</dbReference>
<name>F0Y0W3_AURAN</name>
<dbReference type="KEGG" id="aaf:AURANDRAFT_11830"/>
<dbReference type="InterPro" id="IPR035892">
    <property type="entry name" value="C2_domain_sf"/>
</dbReference>
<dbReference type="PRINTS" id="PR00360">
    <property type="entry name" value="C2DOMAIN"/>
</dbReference>
<dbReference type="SUPFAM" id="SSF49562">
    <property type="entry name" value="C2 domain (Calcium/lipid-binding domain, CaLB)"/>
    <property type="match status" value="2"/>
</dbReference>
<dbReference type="RefSeq" id="XP_009033670.1">
    <property type="nucleotide sequence ID" value="XM_009035422.1"/>
</dbReference>
<dbReference type="Pfam" id="PF00168">
    <property type="entry name" value="C2"/>
    <property type="match status" value="2"/>
</dbReference>
<dbReference type="eggNOG" id="KOG1028">
    <property type="taxonomic scope" value="Eukaryota"/>
</dbReference>
<keyword evidence="2" id="KW-0106">Calcium</keyword>